<dbReference type="GO" id="GO:0008835">
    <property type="term" value="F:diaminohydroxyphosphoribosylaminopyrimidine deaminase activity"/>
    <property type="evidence" value="ECO:0007669"/>
    <property type="project" value="UniProtKB-EC"/>
</dbReference>
<comment type="catalytic activity">
    <reaction evidence="13">
        <text>5-amino-6-(5-phospho-D-ribitylamino)uracil + NADP(+) = 5-amino-6-(5-phospho-D-ribosylamino)uracil + NADPH + H(+)</text>
        <dbReference type="Rhea" id="RHEA:17845"/>
        <dbReference type="ChEBI" id="CHEBI:15378"/>
        <dbReference type="ChEBI" id="CHEBI:57783"/>
        <dbReference type="ChEBI" id="CHEBI:58349"/>
        <dbReference type="ChEBI" id="CHEBI:58421"/>
        <dbReference type="ChEBI" id="CHEBI:58453"/>
        <dbReference type="EC" id="1.1.1.193"/>
    </reaction>
</comment>
<dbReference type="OrthoDB" id="9800865at2"/>
<reference evidence="18 19" key="1">
    <citation type="journal article" date="2012" name="J. Bacteriol.">
        <title>Genome Sequence of the Halotolerant Bacterium Imtechella halotolerans K1T.</title>
        <authorList>
            <person name="Kumar S."/>
            <person name="Vikram S."/>
            <person name="Subramanian S."/>
            <person name="Raghava G.P."/>
            <person name="Pinnaka A.K."/>
        </authorList>
    </citation>
    <scope>NUCLEOTIDE SEQUENCE [LARGE SCALE GENOMIC DNA]</scope>
    <source>
        <strain evidence="18 19">K1</strain>
    </source>
</reference>
<feature type="binding site" evidence="15">
    <location>
        <position position="293"/>
    </location>
    <ligand>
        <name>substrate</name>
    </ligand>
</feature>
<evidence type="ECO:0000256" key="2">
    <source>
        <dbReference type="ARBA" id="ARBA00004882"/>
    </source>
</evidence>
<evidence type="ECO:0000259" key="17">
    <source>
        <dbReference type="PROSITE" id="PS51747"/>
    </source>
</evidence>
<evidence type="ECO:0000256" key="12">
    <source>
        <dbReference type="ARBA" id="ARBA00023268"/>
    </source>
</evidence>
<evidence type="ECO:0000256" key="13">
    <source>
        <dbReference type="PIRNR" id="PIRNR006769"/>
    </source>
</evidence>
<dbReference type="AlphaFoldDB" id="I0WFQ2"/>
<comment type="caution">
    <text evidence="18">The sequence shown here is derived from an EMBL/GenBank/DDBJ whole genome shotgun (WGS) entry which is preliminary data.</text>
</comment>
<dbReference type="InterPro" id="IPR016193">
    <property type="entry name" value="Cytidine_deaminase-like"/>
</dbReference>
<keyword evidence="11 13" id="KW-0560">Oxidoreductase</keyword>
<keyword evidence="6 13" id="KW-0686">Riboflavin biosynthesis</keyword>
<evidence type="ECO:0000256" key="8">
    <source>
        <dbReference type="ARBA" id="ARBA00022801"/>
    </source>
</evidence>
<feature type="binding site" evidence="15">
    <location>
        <position position="180"/>
    </location>
    <ligand>
        <name>NADP(+)</name>
        <dbReference type="ChEBI" id="CHEBI:58349"/>
    </ligand>
</feature>
<dbReference type="PANTHER" id="PTHR38011:SF7">
    <property type="entry name" value="2,5-DIAMINO-6-RIBOSYLAMINO-4(3H)-PYRIMIDINONE 5'-PHOSPHATE REDUCTASE"/>
    <property type="match status" value="1"/>
</dbReference>
<proteinExistence type="inferred from homology"/>
<dbReference type="InterPro" id="IPR002734">
    <property type="entry name" value="RibDG_C"/>
</dbReference>
<comment type="cofactor">
    <cofactor evidence="13 16">
        <name>Zn(2+)</name>
        <dbReference type="ChEBI" id="CHEBI:29105"/>
    </cofactor>
    <text evidence="13 16">Binds 1 zinc ion.</text>
</comment>
<feature type="binding site" evidence="15">
    <location>
        <position position="194"/>
    </location>
    <ligand>
        <name>substrate</name>
    </ligand>
</feature>
<dbReference type="NCBIfam" id="TIGR00326">
    <property type="entry name" value="eubact_ribD"/>
    <property type="match status" value="1"/>
</dbReference>
<dbReference type="GO" id="GO:0009231">
    <property type="term" value="P:riboflavin biosynthetic process"/>
    <property type="evidence" value="ECO:0007669"/>
    <property type="project" value="UniProtKB-UniPathway"/>
</dbReference>
<feature type="binding site" evidence="16">
    <location>
        <position position="88"/>
    </location>
    <ligand>
        <name>Zn(2+)</name>
        <dbReference type="ChEBI" id="CHEBI:29105"/>
        <note>catalytic</note>
    </ligand>
</feature>
<comment type="catalytic activity">
    <reaction evidence="13">
        <text>2,5-diamino-6-hydroxy-4-(5-phosphoribosylamino)-pyrimidine + H2O + H(+) = 5-amino-6-(5-phospho-D-ribosylamino)uracil + NH4(+)</text>
        <dbReference type="Rhea" id="RHEA:21868"/>
        <dbReference type="ChEBI" id="CHEBI:15377"/>
        <dbReference type="ChEBI" id="CHEBI:15378"/>
        <dbReference type="ChEBI" id="CHEBI:28938"/>
        <dbReference type="ChEBI" id="CHEBI:58453"/>
        <dbReference type="ChEBI" id="CHEBI:58614"/>
        <dbReference type="EC" id="3.5.4.26"/>
    </reaction>
</comment>
<feature type="binding site" evidence="15">
    <location>
        <position position="217"/>
    </location>
    <ligand>
        <name>substrate</name>
    </ligand>
</feature>
<keyword evidence="10 13" id="KW-0521">NADP</keyword>
<protein>
    <recommendedName>
        <fullName evidence="13">Riboflavin biosynthesis protein RibD</fullName>
    </recommendedName>
    <domain>
        <recommendedName>
            <fullName evidence="13">Diaminohydroxyphosphoribosylaminopyrimidine deaminase</fullName>
            <shortName evidence="13">DRAP deaminase</shortName>
            <ecNumber evidence="13">3.5.4.26</ecNumber>
        </recommendedName>
        <alternativeName>
            <fullName evidence="13">Riboflavin-specific deaminase</fullName>
        </alternativeName>
    </domain>
    <domain>
        <recommendedName>
            <fullName evidence="13">5-amino-6-(5-phosphoribosylamino)uracil reductase</fullName>
            <ecNumber evidence="13">1.1.1.193</ecNumber>
        </recommendedName>
        <alternativeName>
            <fullName evidence="13">HTP reductase</fullName>
        </alternativeName>
    </domain>
</protein>
<dbReference type="STRING" id="946077.W5A_06600"/>
<sequence length="350" mass="39702">MTPQDSFYMQRCLELASHGLGSTFPNPLVGCVIVHNGLIIGEGWHRKAGEPHAEVLAIASVKNEALLPESTIYVSLEPCSHYGKTPPCANLIIAKKIKKVVIGTIDPFAKVAGNGIQLLKEAGCQVTLGVLEDKCNQLNKRFFTFHTKKRPYIILKWAQTQDGFIAPMAEKRENNPQPFWITNPYSRQLVHKWRTEEAAILIGTRTALEDNPKLNSRLWKGHHPVRIIIDRHLRIPKNYNVWDGSVKTLFITEKTNTPLTKNTYFHTIDFSKPLATQICDIAYEHHLQSLIIEGGTQTLNTFIEEALWDEARVFTGEKFEKKGVPAPKIQQVPDHQTSLLNDQIHHYYNT</sequence>
<dbReference type="RefSeq" id="WP_008238700.1">
    <property type="nucleotide sequence ID" value="NZ_AJJU01000006.1"/>
</dbReference>
<comment type="similarity">
    <text evidence="4 13">In the N-terminal section; belongs to the cytidine and deoxycytidylate deaminase family.</text>
</comment>
<dbReference type="eggNOG" id="COG0117">
    <property type="taxonomic scope" value="Bacteria"/>
</dbReference>
<dbReference type="eggNOG" id="COG1985">
    <property type="taxonomic scope" value="Bacteria"/>
</dbReference>
<feature type="binding site" evidence="16">
    <location>
        <position position="79"/>
    </location>
    <ligand>
        <name>Zn(2+)</name>
        <dbReference type="ChEBI" id="CHEBI:29105"/>
        <note>catalytic</note>
    </ligand>
</feature>
<evidence type="ECO:0000256" key="7">
    <source>
        <dbReference type="ARBA" id="ARBA00022723"/>
    </source>
</evidence>
<dbReference type="SUPFAM" id="SSF53927">
    <property type="entry name" value="Cytidine deaminase-like"/>
    <property type="match status" value="1"/>
</dbReference>
<dbReference type="GO" id="GO:0008703">
    <property type="term" value="F:5-amino-6-(5-phosphoribosylamino)uracil reductase activity"/>
    <property type="evidence" value="ECO:0007669"/>
    <property type="project" value="UniProtKB-EC"/>
</dbReference>
<dbReference type="EC" id="3.5.4.26" evidence="13"/>
<keyword evidence="19" id="KW-1185">Reference proteome</keyword>
<keyword evidence="12" id="KW-0511">Multifunctional enzyme</keyword>
<dbReference type="PATRIC" id="fig|946077.3.peg.1337"/>
<name>I0WFQ2_9FLAO</name>
<evidence type="ECO:0000256" key="1">
    <source>
        <dbReference type="ARBA" id="ARBA00002151"/>
    </source>
</evidence>
<feature type="binding site" evidence="15">
    <location>
        <position position="210"/>
    </location>
    <ligand>
        <name>NADP(+)</name>
        <dbReference type="ChEBI" id="CHEBI:58349"/>
    </ligand>
</feature>
<dbReference type="InterPro" id="IPR004794">
    <property type="entry name" value="Eubact_RibD"/>
</dbReference>
<dbReference type="SUPFAM" id="SSF53597">
    <property type="entry name" value="Dihydrofolate reductase-like"/>
    <property type="match status" value="1"/>
</dbReference>
<comment type="similarity">
    <text evidence="5 13">In the C-terminal section; belongs to the HTP reductase family.</text>
</comment>
<dbReference type="InterPro" id="IPR050765">
    <property type="entry name" value="Riboflavin_Biosynth_HTPR"/>
</dbReference>
<dbReference type="Pfam" id="PF00383">
    <property type="entry name" value="dCMP_cyt_deam_1"/>
    <property type="match status" value="1"/>
</dbReference>
<comment type="function">
    <text evidence="1 13">Converts 2,5-diamino-6-(ribosylamino)-4(3h)-pyrimidinone 5'-phosphate into 5-amino-6-(ribosylamino)-2,4(1h,3h)-pyrimidinedione 5'-phosphate.</text>
</comment>
<organism evidence="18 19">
    <name type="scientific">Imtechella halotolerans K1</name>
    <dbReference type="NCBI Taxonomy" id="946077"/>
    <lineage>
        <taxon>Bacteria</taxon>
        <taxon>Pseudomonadati</taxon>
        <taxon>Bacteroidota</taxon>
        <taxon>Flavobacteriia</taxon>
        <taxon>Flavobacteriales</taxon>
        <taxon>Flavobacteriaceae</taxon>
        <taxon>Imtechella</taxon>
    </lineage>
</organism>
<feature type="binding site" evidence="15">
    <location>
        <position position="206"/>
    </location>
    <ligand>
        <name>substrate</name>
    </ligand>
</feature>
<keyword evidence="9 13" id="KW-0862">Zinc</keyword>
<feature type="binding site" evidence="16">
    <location>
        <position position="52"/>
    </location>
    <ligand>
        <name>Zn(2+)</name>
        <dbReference type="ChEBI" id="CHEBI:29105"/>
        <note>catalytic</note>
    </ligand>
</feature>
<dbReference type="InterPro" id="IPR002125">
    <property type="entry name" value="CMP_dCMP_dom"/>
</dbReference>
<feature type="domain" description="CMP/dCMP-type deaminase" evidence="17">
    <location>
        <begin position="3"/>
        <end position="126"/>
    </location>
</feature>
<gene>
    <name evidence="18" type="ORF">W5A_06600</name>
</gene>
<dbReference type="InterPro" id="IPR024072">
    <property type="entry name" value="DHFR-like_dom_sf"/>
</dbReference>
<dbReference type="EC" id="1.1.1.193" evidence="13"/>
<evidence type="ECO:0000256" key="4">
    <source>
        <dbReference type="ARBA" id="ARBA00005259"/>
    </source>
</evidence>
<dbReference type="Pfam" id="PF01872">
    <property type="entry name" value="RibD_C"/>
    <property type="match status" value="1"/>
</dbReference>
<dbReference type="PANTHER" id="PTHR38011">
    <property type="entry name" value="DIHYDROFOLATE REDUCTASE FAMILY PROTEIN (AFU_ORTHOLOGUE AFUA_8G06820)"/>
    <property type="match status" value="1"/>
</dbReference>
<evidence type="ECO:0000256" key="15">
    <source>
        <dbReference type="PIRSR" id="PIRSR006769-2"/>
    </source>
</evidence>
<keyword evidence="8 13" id="KW-0378">Hydrolase</keyword>
<accession>I0WFQ2</accession>
<dbReference type="Proteomes" id="UP000005938">
    <property type="component" value="Unassembled WGS sequence"/>
</dbReference>
<evidence type="ECO:0000256" key="11">
    <source>
        <dbReference type="ARBA" id="ARBA00023002"/>
    </source>
</evidence>
<evidence type="ECO:0000256" key="5">
    <source>
        <dbReference type="ARBA" id="ARBA00007417"/>
    </source>
</evidence>
<dbReference type="UniPathway" id="UPA00275">
    <property type="reaction ID" value="UER00401"/>
</dbReference>
<feature type="active site" description="Proton donor" evidence="14">
    <location>
        <position position="54"/>
    </location>
</feature>
<feature type="binding site" evidence="15">
    <location>
        <position position="214"/>
    </location>
    <ligand>
        <name>substrate</name>
    </ligand>
</feature>
<evidence type="ECO:0000256" key="10">
    <source>
        <dbReference type="ARBA" id="ARBA00022857"/>
    </source>
</evidence>
<comment type="pathway">
    <text evidence="2 13">Cofactor biosynthesis; riboflavin biosynthesis; 5-amino-6-(D-ribitylamino)uracil from GTP: step 2/4.</text>
</comment>
<feature type="binding site" evidence="15">
    <location>
        <position position="158"/>
    </location>
    <ligand>
        <name>NADP(+)</name>
        <dbReference type="ChEBI" id="CHEBI:58349"/>
    </ligand>
</feature>
<dbReference type="CDD" id="cd01284">
    <property type="entry name" value="Riboflavin_deaminase-reductase"/>
    <property type="match status" value="1"/>
</dbReference>
<dbReference type="EMBL" id="AJJU01000006">
    <property type="protein sequence ID" value="EID75218.1"/>
    <property type="molecule type" value="Genomic_DNA"/>
</dbReference>
<evidence type="ECO:0000313" key="19">
    <source>
        <dbReference type="Proteomes" id="UP000005938"/>
    </source>
</evidence>
<evidence type="ECO:0000256" key="14">
    <source>
        <dbReference type="PIRSR" id="PIRSR006769-1"/>
    </source>
</evidence>
<dbReference type="InterPro" id="IPR016192">
    <property type="entry name" value="APOBEC/CMP_deaminase_Zn-bd"/>
</dbReference>
<evidence type="ECO:0000256" key="6">
    <source>
        <dbReference type="ARBA" id="ARBA00022619"/>
    </source>
</evidence>
<evidence type="ECO:0000313" key="18">
    <source>
        <dbReference type="EMBL" id="EID75218.1"/>
    </source>
</evidence>
<keyword evidence="7 13" id="KW-0479">Metal-binding</keyword>
<dbReference type="PROSITE" id="PS00903">
    <property type="entry name" value="CYT_DCMP_DEAMINASES_1"/>
    <property type="match status" value="1"/>
</dbReference>
<dbReference type="FunFam" id="3.40.140.10:FF:000025">
    <property type="entry name" value="Riboflavin biosynthesis protein RibD"/>
    <property type="match status" value="1"/>
</dbReference>
<evidence type="ECO:0000256" key="9">
    <source>
        <dbReference type="ARBA" id="ARBA00022833"/>
    </source>
</evidence>
<dbReference type="Gene3D" id="3.40.430.10">
    <property type="entry name" value="Dihydrofolate Reductase, subunit A"/>
    <property type="match status" value="1"/>
</dbReference>
<evidence type="ECO:0000256" key="16">
    <source>
        <dbReference type="PIRSR" id="PIRSR006769-3"/>
    </source>
</evidence>
<evidence type="ECO:0000256" key="3">
    <source>
        <dbReference type="ARBA" id="ARBA00004910"/>
    </source>
</evidence>
<dbReference type="Gene3D" id="3.40.140.10">
    <property type="entry name" value="Cytidine Deaminase, domain 2"/>
    <property type="match status" value="1"/>
</dbReference>
<dbReference type="PIRSF" id="PIRSF006769">
    <property type="entry name" value="RibD"/>
    <property type="match status" value="1"/>
</dbReference>
<dbReference type="GO" id="GO:0008270">
    <property type="term" value="F:zinc ion binding"/>
    <property type="evidence" value="ECO:0007669"/>
    <property type="project" value="InterPro"/>
</dbReference>
<dbReference type="PROSITE" id="PS51747">
    <property type="entry name" value="CYT_DCMP_DEAMINASES_2"/>
    <property type="match status" value="1"/>
</dbReference>
<comment type="pathway">
    <text evidence="3 13">Cofactor biosynthesis; riboflavin biosynthesis; 5-amino-6-(D-ribitylamino)uracil from GTP: step 3/4.</text>
</comment>